<dbReference type="Pfam" id="PF07607">
    <property type="entry name" value="DUF1570"/>
    <property type="match status" value="1"/>
</dbReference>
<protein>
    <recommendedName>
        <fullName evidence="2">DUF1570 domain-containing protein</fullName>
    </recommendedName>
</protein>
<organism evidence="3 4">
    <name type="scientific">Blastopirellula marina</name>
    <dbReference type="NCBI Taxonomy" id="124"/>
    <lineage>
        <taxon>Bacteria</taxon>
        <taxon>Pseudomonadati</taxon>
        <taxon>Planctomycetota</taxon>
        <taxon>Planctomycetia</taxon>
        <taxon>Pirellulales</taxon>
        <taxon>Pirellulaceae</taxon>
        <taxon>Blastopirellula</taxon>
    </lineage>
</organism>
<proteinExistence type="predicted"/>
<reference evidence="3 4" key="1">
    <citation type="submission" date="2018-02" db="EMBL/GenBank/DDBJ databases">
        <title>Comparative genomes isolates from brazilian mangrove.</title>
        <authorList>
            <person name="Araujo J.E."/>
            <person name="Taketani R.G."/>
            <person name="Silva M.C.P."/>
            <person name="Loureco M.V."/>
            <person name="Andreote F.D."/>
        </authorList>
    </citation>
    <scope>NUCLEOTIDE SEQUENCE [LARGE SCALE GENOMIC DNA]</scope>
    <source>
        <strain evidence="3 4">Nap-Phe MGV</strain>
    </source>
</reference>
<comment type="caution">
    <text evidence="3">The sequence shown here is derived from an EMBL/GenBank/DDBJ whole genome shotgun (WGS) entry which is preliminary data.</text>
</comment>
<dbReference type="InterPro" id="IPR011464">
    <property type="entry name" value="DUF1570"/>
</dbReference>
<dbReference type="AlphaFoldDB" id="A0A2S8GQ71"/>
<gene>
    <name evidence="3" type="ORF">C5Y93_09240</name>
</gene>
<evidence type="ECO:0000313" key="3">
    <source>
        <dbReference type="EMBL" id="PQO46164.1"/>
    </source>
</evidence>
<evidence type="ECO:0000259" key="2">
    <source>
        <dbReference type="Pfam" id="PF07607"/>
    </source>
</evidence>
<feature type="region of interest" description="Disordered" evidence="1">
    <location>
        <begin position="1"/>
        <end position="21"/>
    </location>
</feature>
<evidence type="ECO:0000256" key="1">
    <source>
        <dbReference type="SAM" id="MobiDB-lite"/>
    </source>
</evidence>
<evidence type="ECO:0000313" key="4">
    <source>
        <dbReference type="Proteomes" id="UP000237819"/>
    </source>
</evidence>
<feature type="compositionally biased region" description="Low complexity" evidence="1">
    <location>
        <begin position="1"/>
        <end position="15"/>
    </location>
</feature>
<accession>A0A2S8GQ71</accession>
<name>A0A2S8GQ71_9BACT</name>
<sequence>MMFFSARSRSSSVSPSKRRTHPFTATGNSSFGWLEAVSLGVSEFVSCANTGAVSASITLSQIPTRSASMKSVRKIFRIRAVFDEVVSILCIVRQGIQLNLRISPPLGEGSTQKHDLTLSVKGTMTLSESEIFAMKMVHINLALSWVCGLVGGAILADSAVAQTSTYPVMIQLDLADETIQATPVVASQQEVIMLGRDGQLWDFAPNEATNFTRLAQPFAPFPQSELRGKLLSEFGRGFEVSGTGNYLVVHPAGAKERWANQFEQLFRSFQQYFTARGIRPERNEFPLVAIVFPDFATYQKYAASEGMRVSKGVVGYYSPQTNRVALYDITGGNPNHPLWGENLATVIHEATHQTAFNTGLHSRYSRQPKWFVEGLATMFEAPGVWDSRNNPQFHDRLNKNRLSEFLEYAKTQRKPRSLEQFIATDDAYRSRPSTAYGEGWALVFYLIETRPREFAEYIRTVNHRPAGEDYTPQQRVADFRNAFGDDLNLLESHFLRFMQDAPRKR</sequence>
<dbReference type="EMBL" id="PUHZ01000010">
    <property type="protein sequence ID" value="PQO46164.1"/>
    <property type="molecule type" value="Genomic_DNA"/>
</dbReference>
<dbReference type="Proteomes" id="UP000237819">
    <property type="component" value="Unassembled WGS sequence"/>
</dbReference>
<feature type="domain" description="DUF1570" evidence="2">
    <location>
        <begin position="343"/>
        <end position="464"/>
    </location>
</feature>